<dbReference type="SUPFAM" id="SSF47384">
    <property type="entry name" value="Homodimeric domain of signal transducing histidine kinase"/>
    <property type="match status" value="1"/>
</dbReference>
<dbReference type="InterPro" id="IPR000700">
    <property type="entry name" value="PAS-assoc_C"/>
</dbReference>
<dbReference type="KEGG" id="cbv:U729_2354"/>
<comment type="catalytic activity">
    <reaction evidence="1">
        <text>ATP + protein L-histidine = ADP + protein N-phospho-L-histidine.</text>
        <dbReference type="EC" id="2.7.13.3"/>
    </reaction>
</comment>
<dbReference type="GO" id="GO:0016020">
    <property type="term" value="C:membrane"/>
    <property type="evidence" value="ECO:0007669"/>
    <property type="project" value="UniProtKB-SubCell"/>
</dbReference>
<dbReference type="FunFam" id="3.30.565.10:FF:000006">
    <property type="entry name" value="Sensor histidine kinase WalK"/>
    <property type="match status" value="1"/>
</dbReference>
<dbReference type="PANTHER" id="PTHR43547:SF2">
    <property type="entry name" value="HYBRID SIGNAL TRANSDUCTION HISTIDINE KINASE C"/>
    <property type="match status" value="1"/>
</dbReference>
<dbReference type="InterPro" id="IPR003661">
    <property type="entry name" value="HisK_dim/P_dom"/>
</dbReference>
<dbReference type="SMART" id="SM00086">
    <property type="entry name" value="PAC"/>
    <property type="match status" value="2"/>
</dbReference>
<evidence type="ECO:0000256" key="5">
    <source>
        <dbReference type="ARBA" id="ARBA00022679"/>
    </source>
</evidence>
<evidence type="ECO:0000256" key="4">
    <source>
        <dbReference type="ARBA" id="ARBA00022553"/>
    </source>
</evidence>
<evidence type="ECO:0000256" key="1">
    <source>
        <dbReference type="ARBA" id="ARBA00000085"/>
    </source>
</evidence>
<dbReference type="EMBL" id="CP006905">
    <property type="protein sequence ID" value="AIY83546.1"/>
    <property type="molecule type" value="Genomic_DNA"/>
</dbReference>
<evidence type="ECO:0000256" key="2">
    <source>
        <dbReference type="ARBA" id="ARBA00004370"/>
    </source>
</evidence>
<evidence type="ECO:0000259" key="8">
    <source>
        <dbReference type="PROSITE" id="PS50109"/>
    </source>
</evidence>
<dbReference type="OrthoDB" id="9813394at2"/>
<gene>
    <name evidence="11" type="ORF">U729_2354</name>
</gene>
<dbReference type="GO" id="GO:0000155">
    <property type="term" value="F:phosphorelay sensor kinase activity"/>
    <property type="evidence" value="ECO:0007669"/>
    <property type="project" value="InterPro"/>
</dbReference>
<feature type="domain" description="PAC" evidence="10">
    <location>
        <begin position="173"/>
        <end position="238"/>
    </location>
</feature>
<dbReference type="STRING" id="1561.NPD11_665"/>
<evidence type="ECO:0000259" key="9">
    <source>
        <dbReference type="PROSITE" id="PS50112"/>
    </source>
</evidence>
<comment type="subcellular location">
    <subcellularLocation>
        <location evidence="2">Membrane</location>
    </subcellularLocation>
</comment>
<dbReference type="InterPro" id="IPR036097">
    <property type="entry name" value="HisK_dim/P_sf"/>
</dbReference>
<feature type="domain" description="Histidine kinase" evidence="8">
    <location>
        <begin position="370"/>
        <end position="592"/>
    </location>
</feature>
<feature type="domain" description="PAS" evidence="9">
    <location>
        <begin position="258"/>
        <end position="320"/>
    </location>
</feature>
<accession>A0A0A7FXG7</accession>
<keyword evidence="12" id="KW-1185">Reference proteome</keyword>
<sequence>MGNKSSKILNTVSDTYFYCKVNKDNYGNFKNLIVEETNYRKEYIIDKEFSEVILEINEFNNIYSKIIKVVEENKSLNEGNIELKWTSSNYVVIWIKNNFIKETLRLKKELNNQERLLNTFIDSMPDYVFFKDIDGTYLNCNKKFYENLKMKREDIIGKKDEDLYREETAKKFKETDLQTISNNGKLVYVDEVKLKENSYYVEETMKIPYIDQNDNVIGIIGITRDISYKRAVEDRLRSNENIFLNLLNHLEDAVVIREGKKTLFVNDAFEKIYGINAKELYGKESYLIAEECIHPEDRSLFDNIDFNEPLDKIARIIRKDNEVRWVWFRSNPFKDVKGKILRRIIIINDITNKINEEKGLDKLRREFFANLSHEFNTPINLILSALKVLELSIYNEQIENKSKFLKYIEACNQNIFRMIKLTNNLIDSIKIEEKLFRYNPVNLEIVSFVEELCFRVGKFANEKSIEIIFDTEFEERLVYFDPEHLERIILNILSNAIKFNKENGKIEVFITSKDGMIEIKVKDNGIGISKDDINNIFNRFKFINNRMTKISEGCGIGLYIAKSLSKMHNGDLIINSELGIGTEAIIKLPDIISDNKSKLNKVGSENIDYSQLDRMKIEFSDIYI</sequence>
<dbReference type="Pfam" id="PF02518">
    <property type="entry name" value="HATPase_c"/>
    <property type="match status" value="1"/>
</dbReference>
<dbReference type="CDD" id="cd00082">
    <property type="entry name" value="HisKA"/>
    <property type="match status" value="1"/>
</dbReference>
<protein>
    <recommendedName>
        <fullName evidence="3">histidine kinase</fullName>
        <ecNumber evidence="3">2.7.13.3</ecNumber>
    </recommendedName>
</protein>
<dbReference type="AlphaFoldDB" id="A0A0A7FXG7"/>
<dbReference type="SMART" id="SM00388">
    <property type="entry name" value="HisKA"/>
    <property type="match status" value="1"/>
</dbReference>
<dbReference type="NCBIfam" id="TIGR00229">
    <property type="entry name" value="sensory_box"/>
    <property type="match status" value="2"/>
</dbReference>
<dbReference type="PANTHER" id="PTHR43547">
    <property type="entry name" value="TWO-COMPONENT HISTIDINE KINASE"/>
    <property type="match status" value="1"/>
</dbReference>
<dbReference type="CDD" id="cd00075">
    <property type="entry name" value="HATPase"/>
    <property type="match status" value="1"/>
</dbReference>
<dbReference type="Gene3D" id="3.30.565.10">
    <property type="entry name" value="Histidine kinase-like ATPase, C-terminal domain"/>
    <property type="match status" value="1"/>
</dbReference>
<keyword evidence="5" id="KW-0808">Transferase</keyword>
<dbReference type="Pfam" id="PF08447">
    <property type="entry name" value="PAS_3"/>
    <property type="match status" value="1"/>
</dbReference>
<dbReference type="PROSITE" id="PS50112">
    <property type="entry name" value="PAS"/>
    <property type="match status" value="2"/>
</dbReference>
<keyword evidence="6" id="KW-0418">Kinase</keyword>
<dbReference type="EC" id="2.7.13.3" evidence="3"/>
<dbReference type="Pfam" id="PF13426">
    <property type="entry name" value="PAS_9"/>
    <property type="match status" value="1"/>
</dbReference>
<organism evidence="11 12">
    <name type="scientific">Clostridium baratii str. Sullivan</name>
    <dbReference type="NCBI Taxonomy" id="1415775"/>
    <lineage>
        <taxon>Bacteria</taxon>
        <taxon>Bacillati</taxon>
        <taxon>Bacillota</taxon>
        <taxon>Clostridia</taxon>
        <taxon>Eubacteriales</taxon>
        <taxon>Clostridiaceae</taxon>
        <taxon>Clostridium</taxon>
    </lineage>
</organism>
<dbReference type="InterPro" id="IPR003594">
    <property type="entry name" value="HATPase_dom"/>
</dbReference>
<dbReference type="InterPro" id="IPR013655">
    <property type="entry name" value="PAS_fold_3"/>
</dbReference>
<evidence type="ECO:0000313" key="11">
    <source>
        <dbReference type="EMBL" id="AIY83546.1"/>
    </source>
</evidence>
<dbReference type="InterPro" id="IPR000014">
    <property type="entry name" value="PAS"/>
</dbReference>
<reference evidence="11 12" key="1">
    <citation type="journal article" date="2015" name="Infect. Genet. Evol.">
        <title>Genomic sequences of six botulinum neurotoxin-producing strains representing three clostridial species illustrate the mobility and diversity of botulinum neurotoxin genes.</title>
        <authorList>
            <person name="Smith T.J."/>
            <person name="Hill K.K."/>
            <person name="Xie G."/>
            <person name="Foley B.T."/>
            <person name="Williamson C.H."/>
            <person name="Foster J.T."/>
            <person name="Johnson S.L."/>
            <person name="Chertkov O."/>
            <person name="Teshima H."/>
            <person name="Gibbons H.S."/>
            <person name="Johnsky L.A."/>
            <person name="Karavis M.A."/>
            <person name="Smith L.A."/>
        </authorList>
    </citation>
    <scope>NUCLEOTIDE SEQUENCE [LARGE SCALE GENOMIC DNA]</scope>
    <source>
        <strain evidence="11">Sullivan</strain>
    </source>
</reference>
<dbReference type="InterPro" id="IPR005467">
    <property type="entry name" value="His_kinase_dom"/>
</dbReference>
<feature type="domain" description="PAC" evidence="10">
    <location>
        <begin position="310"/>
        <end position="362"/>
    </location>
</feature>
<dbReference type="InterPro" id="IPR001610">
    <property type="entry name" value="PAC"/>
</dbReference>
<dbReference type="SMART" id="SM00387">
    <property type="entry name" value="HATPase_c"/>
    <property type="match status" value="1"/>
</dbReference>
<dbReference type="Gene3D" id="1.10.287.130">
    <property type="match status" value="1"/>
</dbReference>
<evidence type="ECO:0000313" key="12">
    <source>
        <dbReference type="Proteomes" id="UP000030635"/>
    </source>
</evidence>
<dbReference type="PROSITE" id="PS50113">
    <property type="entry name" value="PAC"/>
    <property type="match status" value="2"/>
</dbReference>
<dbReference type="SUPFAM" id="SSF55874">
    <property type="entry name" value="ATPase domain of HSP90 chaperone/DNA topoisomerase II/histidine kinase"/>
    <property type="match status" value="1"/>
</dbReference>
<feature type="domain" description="PAS" evidence="9">
    <location>
        <begin position="113"/>
        <end position="184"/>
    </location>
</feature>
<dbReference type="InterPro" id="IPR036890">
    <property type="entry name" value="HATPase_C_sf"/>
</dbReference>
<dbReference type="RefSeq" id="WP_039315194.1">
    <property type="nucleotide sequence ID" value="NZ_CP006905.1"/>
</dbReference>
<dbReference type="CDD" id="cd00130">
    <property type="entry name" value="PAS"/>
    <property type="match status" value="2"/>
</dbReference>
<dbReference type="Proteomes" id="UP000030635">
    <property type="component" value="Chromosome"/>
</dbReference>
<dbReference type="InterPro" id="IPR035965">
    <property type="entry name" value="PAS-like_dom_sf"/>
</dbReference>
<evidence type="ECO:0000256" key="7">
    <source>
        <dbReference type="ARBA" id="ARBA00023012"/>
    </source>
</evidence>
<keyword evidence="4" id="KW-0597">Phosphoprotein</keyword>
<evidence type="ECO:0000259" key="10">
    <source>
        <dbReference type="PROSITE" id="PS50113"/>
    </source>
</evidence>
<dbReference type="Gene3D" id="3.30.450.20">
    <property type="entry name" value="PAS domain"/>
    <property type="match status" value="2"/>
</dbReference>
<name>A0A0A7FXG7_9CLOT</name>
<dbReference type="PRINTS" id="PR00344">
    <property type="entry name" value="BCTRLSENSOR"/>
</dbReference>
<keyword evidence="7" id="KW-0902">Two-component regulatory system</keyword>
<dbReference type="SUPFAM" id="SSF55785">
    <property type="entry name" value="PYP-like sensor domain (PAS domain)"/>
    <property type="match status" value="2"/>
</dbReference>
<dbReference type="Pfam" id="PF00512">
    <property type="entry name" value="HisKA"/>
    <property type="match status" value="1"/>
</dbReference>
<dbReference type="PROSITE" id="PS50109">
    <property type="entry name" value="HIS_KIN"/>
    <property type="match status" value="1"/>
</dbReference>
<proteinExistence type="predicted"/>
<evidence type="ECO:0000256" key="6">
    <source>
        <dbReference type="ARBA" id="ARBA00022777"/>
    </source>
</evidence>
<dbReference type="InterPro" id="IPR004358">
    <property type="entry name" value="Sig_transdc_His_kin-like_C"/>
</dbReference>
<dbReference type="SMART" id="SM00091">
    <property type="entry name" value="PAS"/>
    <property type="match status" value="2"/>
</dbReference>
<evidence type="ECO:0000256" key="3">
    <source>
        <dbReference type="ARBA" id="ARBA00012438"/>
    </source>
</evidence>
<dbReference type="eggNOG" id="COG5002">
    <property type="taxonomic scope" value="Bacteria"/>
</dbReference>
<dbReference type="HOGENOM" id="CLU_000445_89_20_9"/>